<dbReference type="EMBL" id="JBHSIU010000013">
    <property type="protein sequence ID" value="MFC4998847.1"/>
    <property type="molecule type" value="Genomic_DNA"/>
</dbReference>
<feature type="compositionally biased region" description="Basic and acidic residues" evidence="1">
    <location>
        <begin position="10"/>
        <end position="29"/>
    </location>
</feature>
<gene>
    <name evidence="2" type="ORF">ACFPIJ_13495</name>
</gene>
<keyword evidence="3" id="KW-1185">Reference proteome</keyword>
<comment type="caution">
    <text evidence="2">The sequence shown here is derived from an EMBL/GenBank/DDBJ whole genome shotgun (WGS) entry which is preliminary data.</text>
</comment>
<name>A0ABV9VV99_9ACTN</name>
<evidence type="ECO:0000256" key="1">
    <source>
        <dbReference type="SAM" id="MobiDB-lite"/>
    </source>
</evidence>
<dbReference type="InterPro" id="IPR011990">
    <property type="entry name" value="TPR-like_helical_dom_sf"/>
</dbReference>
<dbReference type="Gene3D" id="1.25.40.10">
    <property type="entry name" value="Tetratricopeptide repeat domain"/>
    <property type="match status" value="1"/>
</dbReference>
<dbReference type="RefSeq" id="WP_380115098.1">
    <property type="nucleotide sequence ID" value="NZ_JBHSIU010000013.1"/>
</dbReference>
<evidence type="ECO:0000313" key="3">
    <source>
        <dbReference type="Proteomes" id="UP001595912"/>
    </source>
</evidence>
<reference evidence="3" key="1">
    <citation type="journal article" date="2019" name="Int. J. Syst. Evol. Microbiol.">
        <title>The Global Catalogue of Microorganisms (GCM) 10K type strain sequencing project: providing services to taxonomists for standard genome sequencing and annotation.</title>
        <authorList>
            <consortium name="The Broad Institute Genomics Platform"/>
            <consortium name="The Broad Institute Genome Sequencing Center for Infectious Disease"/>
            <person name="Wu L."/>
            <person name="Ma J."/>
        </authorList>
    </citation>
    <scope>NUCLEOTIDE SEQUENCE [LARGE SCALE GENOMIC DNA]</scope>
    <source>
        <strain evidence="3">CGMCC 4.7152</strain>
    </source>
</reference>
<evidence type="ECO:0000313" key="2">
    <source>
        <dbReference type="EMBL" id="MFC4998847.1"/>
    </source>
</evidence>
<protein>
    <submittedName>
        <fullName evidence="2">Uncharacterized protein</fullName>
    </submittedName>
</protein>
<accession>A0ABV9VV99</accession>
<dbReference type="Proteomes" id="UP001595912">
    <property type="component" value="Unassembled WGS sequence"/>
</dbReference>
<organism evidence="2 3">
    <name type="scientific">Dactylosporangium cerinum</name>
    <dbReference type="NCBI Taxonomy" id="1434730"/>
    <lineage>
        <taxon>Bacteria</taxon>
        <taxon>Bacillati</taxon>
        <taxon>Actinomycetota</taxon>
        <taxon>Actinomycetes</taxon>
        <taxon>Micromonosporales</taxon>
        <taxon>Micromonosporaceae</taxon>
        <taxon>Dactylosporangium</taxon>
    </lineage>
</organism>
<proteinExistence type="predicted"/>
<feature type="region of interest" description="Disordered" evidence="1">
    <location>
        <begin position="1"/>
        <end position="34"/>
    </location>
</feature>
<sequence length="288" mass="30489">MQRPTNGPADTREDVTDRSVECPADERRRGMTAPDPALRHALDSAYAALLAGDTTSAAALLQPHLTAVPESTPPDAVRGEAATLWANLLVNDAATADRSTTALAVRWARYGAATARQLHGNAHWATLRARRVLAEVLTAGGEHAAAADAYAAAAAALLSTGEVDEASAVAAPLAGALHAAGRCADAIERLSGVWDAWQAKHGNRDPRGLPIVLRLTGLLTTCGFEREANRRWTQARPALPPQHTVRRVAVLTDAYTLMSRIAEAHPPVCAYRRLQHGNAAATTEPEPQ</sequence>